<evidence type="ECO:0000256" key="4">
    <source>
        <dbReference type="SAM" id="SignalP"/>
    </source>
</evidence>
<name>A0A2W2C3T0_9BACT</name>
<protein>
    <recommendedName>
        <fullName evidence="5">Leucine-binding protein domain-containing protein</fullName>
    </recommendedName>
</protein>
<feature type="signal peptide" evidence="4">
    <location>
        <begin position="1"/>
        <end position="24"/>
    </location>
</feature>
<dbReference type="Gene3D" id="3.40.50.2300">
    <property type="match status" value="2"/>
</dbReference>
<dbReference type="Proteomes" id="UP000248745">
    <property type="component" value="Unassembled WGS sequence"/>
</dbReference>
<dbReference type="PROSITE" id="PS51257">
    <property type="entry name" value="PROKAR_LIPOPROTEIN"/>
    <property type="match status" value="1"/>
</dbReference>
<evidence type="ECO:0000313" key="6">
    <source>
        <dbReference type="EMBL" id="PZF74773.1"/>
    </source>
</evidence>
<sequence>MNKKKYFLFTILILILACAPKAQAQFWKNWFKKEQPKKKPVKKAPPKAAPTAAKPVKKNQADYPPSKIKARYRIDVLAPLYLDELVKNNKPTFKGKLPDKAAVGVNFYEGLQLAADTLDKNFYKIDVFVHDITAIGETPQQLISSKKLDSTDLIIGCVPTNDVSVLAAFALKHQINFISALSPSDAGVKENPYFTLLQPSLQTNCEWIRKAAFKKHSGKKFFVYNRSSVSVDETAYKYIVDDEEKKFQKINVSTLPTKAALAAQFDSTELNVIVMPILDNAYAETLLTQLYQYFPRYNFEVFGMPTWRSLNSLKKADAYPNVAVYYTTPYYFDYSTQSGQAVANRYQHDFGGRPNEYVYRGYEIFNWYAYLLMKYGTIFNTHMGDNNAAPFTRYDIKLQWDSEKNLLYNENQHLYMYRYQSGSYMIEQ</sequence>
<keyword evidence="7" id="KW-1185">Reference proteome</keyword>
<evidence type="ECO:0000256" key="1">
    <source>
        <dbReference type="ARBA" id="ARBA00010062"/>
    </source>
</evidence>
<dbReference type="EMBL" id="QKTW01000002">
    <property type="protein sequence ID" value="PZF74773.1"/>
    <property type="molecule type" value="Genomic_DNA"/>
</dbReference>
<accession>A0A2W2C3T0</accession>
<dbReference type="InterPro" id="IPR028082">
    <property type="entry name" value="Peripla_BP_I"/>
</dbReference>
<evidence type="ECO:0000313" key="7">
    <source>
        <dbReference type="Proteomes" id="UP000248745"/>
    </source>
</evidence>
<dbReference type="CDD" id="cd06268">
    <property type="entry name" value="PBP1_ABC_transporter_LIVBP-like"/>
    <property type="match status" value="1"/>
</dbReference>
<feature type="chain" id="PRO_5016040262" description="Leucine-binding protein domain-containing protein" evidence="4">
    <location>
        <begin position="25"/>
        <end position="428"/>
    </location>
</feature>
<evidence type="ECO:0000256" key="2">
    <source>
        <dbReference type="ARBA" id="ARBA00022729"/>
    </source>
</evidence>
<comment type="caution">
    <text evidence="6">The sequence shown here is derived from an EMBL/GenBank/DDBJ whole genome shotgun (WGS) entry which is preliminary data.</text>
</comment>
<feature type="region of interest" description="Disordered" evidence="3">
    <location>
        <begin position="37"/>
        <end position="62"/>
    </location>
</feature>
<dbReference type="AlphaFoldDB" id="A0A2W2C3T0"/>
<evidence type="ECO:0000259" key="5">
    <source>
        <dbReference type="Pfam" id="PF13458"/>
    </source>
</evidence>
<dbReference type="Pfam" id="PF13458">
    <property type="entry name" value="Peripla_BP_6"/>
    <property type="match status" value="1"/>
</dbReference>
<feature type="domain" description="Leucine-binding protein" evidence="5">
    <location>
        <begin position="103"/>
        <end position="377"/>
    </location>
</feature>
<evidence type="ECO:0000256" key="3">
    <source>
        <dbReference type="SAM" id="MobiDB-lite"/>
    </source>
</evidence>
<reference evidence="6 7" key="1">
    <citation type="submission" date="2018-06" db="EMBL/GenBank/DDBJ databases">
        <title>Mucibacter soli gen. nov., sp. nov., a new member of the family Chitinophagaceae producing mucin.</title>
        <authorList>
            <person name="Kim M.-K."/>
            <person name="Park S."/>
            <person name="Kim T.-S."/>
            <person name="Joung Y."/>
            <person name="Han J.-H."/>
            <person name="Kim S.B."/>
        </authorList>
    </citation>
    <scope>NUCLEOTIDE SEQUENCE [LARGE SCALE GENOMIC DNA]</scope>
    <source>
        <strain evidence="6 7">R1-15</strain>
    </source>
</reference>
<dbReference type="RefSeq" id="WP_110996979.1">
    <property type="nucleotide sequence ID" value="NZ_QKTW01000002.1"/>
</dbReference>
<gene>
    <name evidence="6" type="ORF">DN068_00835</name>
</gene>
<dbReference type="OrthoDB" id="2149800at2"/>
<keyword evidence="2 4" id="KW-0732">Signal</keyword>
<comment type="similarity">
    <text evidence="1">Belongs to the leucine-binding protein family.</text>
</comment>
<proteinExistence type="inferred from homology"/>
<dbReference type="SUPFAM" id="SSF53822">
    <property type="entry name" value="Periplasmic binding protein-like I"/>
    <property type="match status" value="1"/>
</dbReference>
<dbReference type="InterPro" id="IPR028081">
    <property type="entry name" value="Leu-bd"/>
</dbReference>
<organism evidence="6 7">
    <name type="scientific">Taibaiella soli</name>
    <dbReference type="NCBI Taxonomy" id="1649169"/>
    <lineage>
        <taxon>Bacteria</taxon>
        <taxon>Pseudomonadati</taxon>
        <taxon>Bacteroidota</taxon>
        <taxon>Chitinophagia</taxon>
        <taxon>Chitinophagales</taxon>
        <taxon>Chitinophagaceae</taxon>
        <taxon>Taibaiella</taxon>
    </lineage>
</organism>